<evidence type="ECO:0000313" key="1">
    <source>
        <dbReference type="EMBL" id="KSU81798.1"/>
    </source>
</evidence>
<dbReference type="InterPro" id="IPR015231">
    <property type="entry name" value="DUF1934"/>
</dbReference>
<gene>
    <name evidence="1" type="ORF">AS030_16040</name>
</gene>
<comment type="caution">
    <text evidence="1">The sequence shown here is derived from an EMBL/GenBank/DDBJ whole genome shotgun (WGS) entry which is preliminary data.</text>
</comment>
<keyword evidence="2" id="KW-1185">Reference proteome</keyword>
<dbReference type="Gene3D" id="2.40.128.20">
    <property type="match status" value="1"/>
</dbReference>
<dbReference type="RefSeq" id="WP_061973400.1">
    <property type="nucleotide sequence ID" value="NZ_FMAV01000003.1"/>
</dbReference>
<dbReference type="InterPro" id="IPR012674">
    <property type="entry name" value="Calycin"/>
</dbReference>
<dbReference type="AlphaFoldDB" id="A0A0V8J427"/>
<dbReference type="OrthoDB" id="2352933at2"/>
<proteinExistence type="predicted"/>
<dbReference type="EMBL" id="LNQN01000005">
    <property type="protein sequence ID" value="KSU81798.1"/>
    <property type="molecule type" value="Genomic_DNA"/>
</dbReference>
<evidence type="ECO:0000313" key="2">
    <source>
        <dbReference type="Proteomes" id="UP000054099"/>
    </source>
</evidence>
<protein>
    <recommendedName>
        <fullName evidence="3">DUF1934 domain-containing protein</fullName>
    </recommendedName>
</protein>
<dbReference type="SUPFAM" id="SSF50814">
    <property type="entry name" value="Lipocalins"/>
    <property type="match status" value="1"/>
</dbReference>
<reference evidence="1 2" key="1">
    <citation type="journal article" date="2014" name="Antonie Van Leeuwenhoek">
        <title>Fictibacillus enclensis sp. nov., isolated from marine sediment.</title>
        <authorList>
            <person name="Dastager S.G."/>
            <person name="Mawlankar R."/>
            <person name="Srinivasan K."/>
            <person name="Tang S.K."/>
            <person name="Lee J.C."/>
            <person name="Ramana V.V."/>
            <person name="Shouche Y.S."/>
        </authorList>
    </citation>
    <scope>NUCLEOTIDE SEQUENCE [LARGE SCALE GENOMIC DNA]</scope>
    <source>
        <strain evidence="1 2">NIO-1003</strain>
    </source>
</reference>
<organism evidence="1 2">
    <name type="scientific">Fictibacillus enclensis</name>
    <dbReference type="NCBI Taxonomy" id="1017270"/>
    <lineage>
        <taxon>Bacteria</taxon>
        <taxon>Bacillati</taxon>
        <taxon>Bacillota</taxon>
        <taxon>Bacilli</taxon>
        <taxon>Bacillales</taxon>
        <taxon>Fictibacillaceae</taxon>
        <taxon>Fictibacillus</taxon>
    </lineage>
</organism>
<dbReference type="Proteomes" id="UP000054099">
    <property type="component" value="Unassembled WGS sequence"/>
</dbReference>
<sequence length="147" mass="16397">MDGQGAGIAVNLTLETVIQHAHEKDVHTGEAEGTLYKKGDSTYLRYSEVIEGAGSVNNVIKLNHEGIVILRSGSVTMKQKFLIGQTTQGMYDTPYGQLWMETTTHQMNFRWNQQAKKGDLTLIYGLVLQGEDTGRYTIKIKFQEAEA</sequence>
<name>A0A0V8J427_9BACL</name>
<accession>A0A0V8J427</accession>
<evidence type="ECO:0008006" key="3">
    <source>
        <dbReference type="Google" id="ProtNLM"/>
    </source>
</evidence>
<dbReference type="Pfam" id="PF09148">
    <property type="entry name" value="DUF1934"/>
    <property type="match status" value="1"/>
</dbReference>